<proteinExistence type="inferred from homology"/>
<evidence type="ECO:0000256" key="1">
    <source>
        <dbReference type="ARBA" id="ARBA00004191"/>
    </source>
</evidence>
<dbReference type="GO" id="GO:0009082">
    <property type="term" value="P:branched-chain amino acid biosynthetic process"/>
    <property type="evidence" value="ECO:0007669"/>
    <property type="project" value="InterPro"/>
</dbReference>
<sequence length="303" mass="33465">MYTRVLPALSVLAIATMAAASPATAEYGKPADYKPAPTADYKPSEYKPSEYTPEYKHDDYKPEYKAERKEEYKKEQYKRDEYKSDRVDFRMDEYKNEKVKNQCNTGPVHCCDTIEDASSENVSKYSGLLGDALSVQGANVPVGLNCSPAAGGSGANCAAQPACCDHVESSERRAILTARRLQKANWDNSETKLGSLQISAAVLSRVSEILARCGFNIDSLVICRTKIHDLIRMSIVLGGQNGVVEQARRQLGDLVPVWAMLDHTGARTIVRELLLVKVSIINPEYLEEQVLADLRTSRVVAAQ</sequence>
<dbReference type="CDD" id="cd23507">
    <property type="entry name" value="hydrophobin_I"/>
    <property type="match status" value="1"/>
</dbReference>
<comment type="similarity">
    <text evidence="2">Belongs to the fungal hydrophobin family.</text>
</comment>
<dbReference type="Proteomes" id="UP000310158">
    <property type="component" value="Unassembled WGS sequence"/>
</dbReference>
<dbReference type="InterPro" id="IPR001338">
    <property type="entry name" value="Class_I_Hydrophobin"/>
</dbReference>
<protein>
    <recommendedName>
        <fullName evidence="8">Acetolactate synthase small subunit-like ACT domain-containing protein</fullName>
    </recommendedName>
</protein>
<dbReference type="OrthoDB" id="4225815at2759"/>
<dbReference type="Gene3D" id="3.30.70.260">
    <property type="match status" value="1"/>
</dbReference>
<dbReference type="NCBIfam" id="TIGR00119">
    <property type="entry name" value="acolac_sm"/>
    <property type="match status" value="1"/>
</dbReference>
<name>A0A4S4LIU0_9AGAM</name>
<comment type="subcellular location">
    <subcellularLocation>
        <location evidence="1">Secreted</location>
        <location evidence="1">Cell wall</location>
    </subcellularLocation>
</comment>
<dbReference type="InterPro" id="IPR004789">
    <property type="entry name" value="Acetalactate_synth_ssu"/>
</dbReference>
<dbReference type="Pfam" id="PF22629">
    <property type="entry name" value="ACT_AHAS_ss"/>
    <property type="match status" value="1"/>
</dbReference>
<feature type="chain" id="PRO_5020935804" description="Acetolactate synthase small subunit-like ACT domain-containing protein" evidence="7">
    <location>
        <begin position="21"/>
        <end position="303"/>
    </location>
</feature>
<dbReference type="PANTHER" id="PTHR31242">
    <property type="entry name" value="ACETOLACTATE SYNTHASE SMALL SUBUNIT, MITOCHONDRIAL"/>
    <property type="match status" value="1"/>
</dbReference>
<dbReference type="InterPro" id="IPR054480">
    <property type="entry name" value="AHAS_small-like_ACT"/>
</dbReference>
<evidence type="ECO:0000256" key="5">
    <source>
        <dbReference type="ARBA" id="ARBA00023157"/>
    </source>
</evidence>
<keyword evidence="3" id="KW-0134">Cell wall</keyword>
<gene>
    <name evidence="9" type="ORF">EW146_g7870</name>
</gene>
<feature type="region of interest" description="Disordered" evidence="6">
    <location>
        <begin position="22"/>
        <end position="67"/>
    </location>
</feature>
<accession>A0A4S4LIU0</accession>
<dbReference type="GO" id="GO:0009277">
    <property type="term" value="C:fungal-type cell wall"/>
    <property type="evidence" value="ECO:0007669"/>
    <property type="project" value="InterPro"/>
</dbReference>
<dbReference type="GO" id="GO:0005199">
    <property type="term" value="F:structural constituent of cell wall"/>
    <property type="evidence" value="ECO:0007669"/>
    <property type="project" value="InterPro"/>
</dbReference>
<feature type="domain" description="Acetolactate synthase small subunit-like ACT" evidence="8">
    <location>
        <begin position="202"/>
        <end position="257"/>
    </location>
</feature>
<evidence type="ECO:0000256" key="3">
    <source>
        <dbReference type="ARBA" id="ARBA00022512"/>
    </source>
</evidence>
<dbReference type="PANTHER" id="PTHR31242:SF2">
    <property type="entry name" value="ACETOLACTATE SYNTHASE SMALL SUBUNIT, MITOCHONDRIAL"/>
    <property type="match status" value="1"/>
</dbReference>
<dbReference type="InterPro" id="IPR039557">
    <property type="entry name" value="AHAS_ACT"/>
</dbReference>
<dbReference type="GO" id="GO:0042645">
    <property type="term" value="C:mitochondrial nucleoid"/>
    <property type="evidence" value="ECO:0007669"/>
    <property type="project" value="TreeGrafter"/>
</dbReference>
<dbReference type="GO" id="GO:0005948">
    <property type="term" value="C:acetolactate synthase complex"/>
    <property type="evidence" value="ECO:0007669"/>
    <property type="project" value="TreeGrafter"/>
</dbReference>
<keyword evidence="5" id="KW-1015">Disulfide bond</keyword>
<dbReference type="SUPFAM" id="SSF55021">
    <property type="entry name" value="ACT-like"/>
    <property type="match status" value="1"/>
</dbReference>
<comment type="caution">
    <text evidence="9">The sequence shown here is derived from an EMBL/GenBank/DDBJ whole genome shotgun (WGS) entry which is preliminary data.</text>
</comment>
<feature type="signal peptide" evidence="7">
    <location>
        <begin position="1"/>
        <end position="20"/>
    </location>
</feature>
<evidence type="ECO:0000313" key="9">
    <source>
        <dbReference type="EMBL" id="THH11956.1"/>
    </source>
</evidence>
<organism evidence="9 10">
    <name type="scientific">Bondarzewia mesenterica</name>
    <dbReference type="NCBI Taxonomy" id="1095465"/>
    <lineage>
        <taxon>Eukaryota</taxon>
        <taxon>Fungi</taxon>
        <taxon>Dikarya</taxon>
        <taxon>Basidiomycota</taxon>
        <taxon>Agaricomycotina</taxon>
        <taxon>Agaricomycetes</taxon>
        <taxon>Russulales</taxon>
        <taxon>Bondarzewiaceae</taxon>
        <taxon>Bondarzewia</taxon>
    </lineage>
</organism>
<keyword evidence="4" id="KW-0964">Secreted</keyword>
<evidence type="ECO:0000259" key="8">
    <source>
        <dbReference type="Pfam" id="PF22629"/>
    </source>
</evidence>
<dbReference type="InterPro" id="IPR045865">
    <property type="entry name" value="ACT-like_dom_sf"/>
</dbReference>
<evidence type="ECO:0000256" key="4">
    <source>
        <dbReference type="ARBA" id="ARBA00022525"/>
    </source>
</evidence>
<keyword evidence="10" id="KW-1185">Reference proteome</keyword>
<dbReference type="AlphaFoldDB" id="A0A4S4LIU0"/>
<evidence type="ECO:0000256" key="6">
    <source>
        <dbReference type="SAM" id="MobiDB-lite"/>
    </source>
</evidence>
<evidence type="ECO:0000256" key="7">
    <source>
        <dbReference type="SAM" id="SignalP"/>
    </source>
</evidence>
<keyword evidence="7" id="KW-0732">Signal</keyword>
<reference evidence="9 10" key="1">
    <citation type="submission" date="2019-02" db="EMBL/GenBank/DDBJ databases">
        <title>Genome sequencing of the rare red list fungi Bondarzewia mesenterica.</title>
        <authorList>
            <person name="Buettner E."/>
            <person name="Kellner H."/>
        </authorList>
    </citation>
    <scope>NUCLEOTIDE SEQUENCE [LARGE SCALE GENOMIC DNA]</scope>
    <source>
        <strain evidence="9 10">DSM 108281</strain>
    </source>
</reference>
<dbReference type="InterPro" id="IPR053050">
    <property type="entry name" value="ALS_regulatory_subunit"/>
</dbReference>
<dbReference type="GO" id="GO:1990610">
    <property type="term" value="F:acetolactate synthase regulator activity"/>
    <property type="evidence" value="ECO:0007669"/>
    <property type="project" value="InterPro"/>
</dbReference>
<evidence type="ECO:0000256" key="2">
    <source>
        <dbReference type="ARBA" id="ARBA00010446"/>
    </source>
</evidence>
<dbReference type="SMART" id="SM00075">
    <property type="entry name" value="HYDRO"/>
    <property type="match status" value="1"/>
</dbReference>
<dbReference type="Pfam" id="PF01185">
    <property type="entry name" value="Hydrophobin"/>
    <property type="match status" value="1"/>
</dbReference>
<dbReference type="CDD" id="cd04878">
    <property type="entry name" value="ACT_AHAS"/>
    <property type="match status" value="1"/>
</dbReference>
<evidence type="ECO:0000313" key="10">
    <source>
        <dbReference type="Proteomes" id="UP000310158"/>
    </source>
</evidence>
<feature type="compositionally biased region" description="Basic and acidic residues" evidence="6">
    <location>
        <begin position="42"/>
        <end position="67"/>
    </location>
</feature>
<dbReference type="EMBL" id="SGPL01000490">
    <property type="protein sequence ID" value="THH11956.1"/>
    <property type="molecule type" value="Genomic_DNA"/>
</dbReference>